<comment type="caution">
    <text evidence="2">The sequence shown here is derived from an EMBL/GenBank/DDBJ whole genome shotgun (WGS) entry which is preliminary data.</text>
</comment>
<dbReference type="EMBL" id="BAABKX010000026">
    <property type="protein sequence ID" value="GAA5063386.1"/>
    <property type="molecule type" value="Genomic_DNA"/>
</dbReference>
<keyword evidence="3" id="KW-1185">Reference proteome</keyword>
<sequence>MLALTTGITWLLVGNVNKALNIGIAISAVKTVIYYLYERTWDHITLSMPP</sequence>
<reference evidence="2 3" key="1">
    <citation type="journal article" date="2019" name="Int. J. Syst. Evol. Microbiol.">
        <title>The Global Catalogue of Microorganisms (GCM) 10K type strain sequencing project: providing services to taxonomists for standard genome sequencing and annotation.</title>
        <authorList>
            <consortium name="The Broad Institute Genomics Platform"/>
            <consortium name="The Broad Institute Genome Sequencing Center for Infectious Disease"/>
            <person name="Wu L."/>
            <person name="Ma J."/>
        </authorList>
    </citation>
    <scope>NUCLEOTIDE SEQUENCE [LARGE SCALE GENOMIC DNA]</scope>
    <source>
        <strain evidence="2 3">JCM 17504</strain>
    </source>
</reference>
<proteinExistence type="predicted"/>
<accession>A0AAV3UR57</accession>
<evidence type="ECO:0000313" key="3">
    <source>
        <dbReference type="Proteomes" id="UP001501729"/>
    </source>
</evidence>
<protein>
    <recommendedName>
        <fullName evidence="1">DUF2061 domain-containing protein</fullName>
    </recommendedName>
</protein>
<name>A0AAV3UR57_9EURY</name>
<dbReference type="Proteomes" id="UP001501729">
    <property type="component" value="Unassembled WGS sequence"/>
</dbReference>
<organism evidence="2 3">
    <name type="scientific">Haladaptatus pallidirubidus</name>
    <dbReference type="NCBI Taxonomy" id="1008152"/>
    <lineage>
        <taxon>Archaea</taxon>
        <taxon>Methanobacteriati</taxon>
        <taxon>Methanobacteriota</taxon>
        <taxon>Stenosarchaea group</taxon>
        <taxon>Halobacteria</taxon>
        <taxon>Halobacteriales</taxon>
        <taxon>Haladaptataceae</taxon>
        <taxon>Haladaptatus</taxon>
    </lineage>
</organism>
<feature type="domain" description="DUF2061" evidence="1">
    <location>
        <begin position="3"/>
        <end position="42"/>
    </location>
</feature>
<dbReference type="Pfam" id="PF09834">
    <property type="entry name" value="DUF2061"/>
    <property type="match status" value="1"/>
</dbReference>
<dbReference type="InterPro" id="IPR018638">
    <property type="entry name" value="DUF2061_membrane"/>
</dbReference>
<evidence type="ECO:0000259" key="1">
    <source>
        <dbReference type="Pfam" id="PF09834"/>
    </source>
</evidence>
<evidence type="ECO:0000313" key="2">
    <source>
        <dbReference type="EMBL" id="GAA5063386.1"/>
    </source>
</evidence>
<gene>
    <name evidence="2" type="ORF">GCM10025751_51790</name>
</gene>
<dbReference type="AlphaFoldDB" id="A0AAV3UR57"/>